<dbReference type="Pfam" id="PF00459">
    <property type="entry name" value="Inositol_P"/>
    <property type="match status" value="1"/>
</dbReference>
<sequence>MSDTRPPETGTDPLRARLDAARAIAEEVGRYLLARHGRRVEASEKPGAGISIPIDAEGERIARDRLSQFFPDDAVHGEEFPPTAGTSGYTWIIDPLDGTTNYSLGLPIFATAIACLFESEVVIAVVHAPALGYQYSACRGEGAYQNGRPIQVGLVQELRHAVFMINKAYHPTDRLLAVAGPLIDRLRTFRIYGCVSLDLCFAAEGHVDGVLLLPTNVWDFAAGLLVLLEAGATVYSNVGLIEQPVLDVSTRLGILAANPTLSAAAAALVDWEKIDRSPVS</sequence>
<dbReference type="PROSITE" id="PS00629">
    <property type="entry name" value="IMP_1"/>
    <property type="match status" value="1"/>
</dbReference>
<keyword evidence="6" id="KW-1185">Reference proteome</keyword>
<dbReference type="GO" id="GO:0006020">
    <property type="term" value="P:inositol metabolic process"/>
    <property type="evidence" value="ECO:0007669"/>
    <property type="project" value="TreeGrafter"/>
</dbReference>
<feature type="binding site" evidence="4">
    <location>
        <position position="96"/>
    </location>
    <ligand>
        <name>Mg(2+)</name>
        <dbReference type="ChEBI" id="CHEBI:18420"/>
        <label>1</label>
        <note>catalytic</note>
    </ligand>
</feature>
<dbReference type="Gene3D" id="3.30.540.10">
    <property type="entry name" value="Fructose-1,6-Bisphosphatase, subunit A, domain 1"/>
    <property type="match status" value="1"/>
</dbReference>
<feature type="binding site" evidence="4">
    <location>
        <position position="97"/>
    </location>
    <ligand>
        <name>Mg(2+)</name>
        <dbReference type="ChEBI" id="CHEBI:18420"/>
        <label>1</label>
        <note>catalytic</note>
    </ligand>
</feature>
<organism evidence="5 6">
    <name type="scientific">Nitrolancea hollandica Lb</name>
    <dbReference type="NCBI Taxonomy" id="1129897"/>
    <lineage>
        <taxon>Bacteria</taxon>
        <taxon>Pseudomonadati</taxon>
        <taxon>Thermomicrobiota</taxon>
        <taxon>Thermomicrobia</taxon>
        <taxon>Sphaerobacterales</taxon>
        <taxon>Sphaerobacterineae</taxon>
        <taxon>Sphaerobacteraceae</taxon>
        <taxon>Nitrolancea</taxon>
    </lineage>
</organism>
<feature type="binding site" evidence="4">
    <location>
        <position position="219"/>
    </location>
    <ligand>
        <name>Mg(2+)</name>
        <dbReference type="ChEBI" id="CHEBI:18420"/>
        <label>1</label>
        <note>catalytic</note>
    </ligand>
</feature>
<evidence type="ECO:0000256" key="2">
    <source>
        <dbReference type="ARBA" id="ARBA00022801"/>
    </source>
</evidence>
<evidence type="ECO:0000256" key="4">
    <source>
        <dbReference type="PIRSR" id="PIRSR600760-2"/>
    </source>
</evidence>
<comment type="cofactor">
    <cofactor evidence="4">
        <name>Mg(2+)</name>
        <dbReference type="ChEBI" id="CHEBI:18420"/>
    </cofactor>
</comment>
<keyword evidence="3 4" id="KW-0460">Magnesium</keyword>
<dbReference type="EMBL" id="CAGS01000270">
    <property type="protein sequence ID" value="CCF84450.1"/>
    <property type="molecule type" value="Genomic_DNA"/>
</dbReference>
<evidence type="ECO:0000256" key="3">
    <source>
        <dbReference type="ARBA" id="ARBA00022842"/>
    </source>
</evidence>
<proteinExistence type="predicted"/>
<accession>I4EID8</accession>
<dbReference type="PANTHER" id="PTHR20854">
    <property type="entry name" value="INOSITOL MONOPHOSPHATASE"/>
    <property type="match status" value="1"/>
</dbReference>
<reference evidence="5 6" key="1">
    <citation type="journal article" date="2012" name="ISME J.">
        <title>Nitrification expanded: discovery, physiology and genomics of a nitrite-oxidizing bacterium from the phylum Chloroflexi.</title>
        <authorList>
            <person name="Sorokin D.Y."/>
            <person name="Lucker S."/>
            <person name="Vejmelkova D."/>
            <person name="Kostrikina N.A."/>
            <person name="Kleerebezem R."/>
            <person name="Rijpstra W.I."/>
            <person name="Damste J.S."/>
            <person name="Le Paslier D."/>
            <person name="Muyzer G."/>
            <person name="Wagner M."/>
            <person name="van Loosdrecht M.C."/>
            <person name="Daims H."/>
        </authorList>
    </citation>
    <scope>NUCLEOTIDE SEQUENCE [LARGE SCALE GENOMIC DNA]</scope>
    <source>
        <strain evidence="6">none</strain>
    </source>
</reference>
<dbReference type="InterPro" id="IPR020550">
    <property type="entry name" value="Inositol_monophosphatase_CS"/>
</dbReference>
<dbReference type="AlphaFoldDB" id="I4EID8"/>
<comment type="caution">
    <text evidence="5">The sequence shown here is derived from an EMBL/GenBank/DDBJ whole genome shotgun (WGS) entry which is preliminary data.</text>
</comment>
<keyword evidence="1 4" id="KW-0479">Metal-binding</keyword>
<dbReference type="InterPro" id="IPR020583">
    <property type="entry name" value="Inositol_monoP_metal-BS"/>
</dbReference>
<dbReference type="InterPro" id="IPR000760">
    <property type="entry name" value="Inositol_monophosphatase-like"/>
</dbReference>
<dbReference type="EC" id="3.1.3.25" evidence="5"/>
<dbReference type="GO" id="GO:0007165">
    <property type="term" value="P:signal transduction"/>
    <property type="evidence" value="ECO:0007669"/>
    <property type="project" value="TreeGrafter"/>
</dbReference>
<dbReference type="Gene3D" id="3.40.190.80">
    <property type="match status" value="1"/>
</dbReference>
<dbReference type="GO" id="GO:0008934">
    <property type="term" value="F:inositol monophosphate 1-phosphatase activity"/>
    <property type="evidence" value="ECO:0007669"/>
    <property type="project" value="TreeGrafter"/>
</dbReference>
<feature type="binding site" evidence="4">
    <location>
        <position position="94"/>
    </location>
    <ligand>
        <name>Mg(2+)</name>
        <dbReference type="ChEBI" id="CHEBI:18420"/>
        <label>1</label>
        <note>catalytic</note>
    </ligand>
</feature>
<name>I4EID8_9BACT</name>
<dbReference type="PANTHER" id="PTHR20854:SF4">
    <property type="entry name" value="INOSITOL-1-MONOPHOSPHATASE-RELATED"/>
    <property type="match status" value="1"/>
</dbReference>
<evidence type="ECO:0000256" key="1">
    <source>
        <dbReference type="ARBA" id="ARBA00022723"/>
    </source>
</evidence>
<dbReference type="Proteomes" id="UP000004221">
    <property type="component" value="Unassembled WGS sequence"/>
</dbReference>
<feature type="binding site" evidence="4">
    <location>
        <position position="78"/>
    </location>
    <ligand>
        <name>Mg(2+)</name>
        <dbReference type="ChEBI" id="CHEBI:18420"/>
        <label>1</label>
        <note>catalytic</note>
    </ligand>
</feature>
<dbReference type="GO" id="GO:0046872">
    <property type="term" value="F:metal ion binding"/>
    <property type="evidence" value="ECO:0007669"/>
    <property type="project" value="UniProtKB-KW"/>
</dbReference>
<dbReference type="PROSITE" id="PS00630">
    <property type="entry name" value="IMP_2"/>
    <property type="match status" value="1"/>
</dbReference>
<keyword evidence="2 5" id="KW-0378">Hydrolase</keyword>
<evidence type="ECO:0000313" key="6">
    <source>
        <dbReference type="Proteomes" id="UP000004221"/>
    </source>
</evidence>
<gene>
    <name evidence="5" type="ORF">NITHO_3410013</name>
</gene>
<dbReference type="GO" id="GO:0046854">
    <property type="term" value="P:phosphatidylinositol phosphate biosynthetic process"/>
    <property type="evidence" value="ECO:0007669"/>
    <property type="project" value="InterPro"/>
</dbReference>
<dbReference type="SUPFAM" id="SSF56655">
    <property type="entry name" value="Carbohydrate phosphatase"/>
    <property type="match status" value="1"/>
</dbReference>
<evidence type="ECO:0000313" key="5">
    <source>
        <dbReference type="EMBL" id="CCF84450.1"/>
    </source>
</evidence>
<dbReference type="OrthoDB" id="9772456at2"/>
<dbReference type="RefSeq" id="WP_008478623.1">
    <property type="nucleotide sequence ID" value="NZ_CAGS01000270.1"/>
</dbReference>
<protein>
    <submittedName>
        <fullName evidence="5">Putative Inositol-1-monophosphatase</fullName>
        <ecNumber evidence="5">3.1.3.25</ecNumber>
    </submittedName>
</protein>
<dbReference type="PRINTS" id="PR00377">
    <property type="entry name" value="IMPHPHTASES"/>
</dbReference>